<keyword evidence="1" id="KW-1133">Transmembrane helix</keyword>
<feature type="transmembrane region" description="Helical" evidence="1">
    <location>
        <begin position="43"/>
        <end position="65"/>
    </location>
</feature>
<dbReference type="PANTHER" id="PTHR30336:SF4">
    <property type="entry name" value="ENVELOPE BIOGENESIS FACTOR ELYC"/>
    <property type="match status" value="1"/>
</dbReference>
<dbReference type="RefSeq" id="WP_096357385.1">
    <property type="nucleotide sequence ID" value="NZ_AP014946.1"/>
</dbReference>
<accession>A0A0S3PXZ5</accession>
<sequence>MFFEASKILGFFAIPSNLFVVIALFGAVLLLTRFARAGRQLMVFGVFLLALFGFSPLGNILIYPLEDRFPPWRETADPPTGIIILGGAVDEGVSASRRAAALNEAAERMTAAVSLIRRYPQLTVMFTGGSGLLFSQGITEAEAAKAFFLDQGIPSERIVLEDKSRNTRENATFSLAIAKPKPGDRWLLVTSAFHMPRSIGIFRDVGFNVEAYPVDWRTRGAGDFMRPFDRLSEGLRRSDIAMREWVGLLAYWATGRTDALFPGPKTPPPCDRSRENCRAP</sequence>
<keyword evidence="4" id="KW-1185">Reference proteome</keyword>
<feature type="domain" description="DUF218" evidence="2">
    <location>
        <begin position="81"/>
        <end position="247"/>
    </location>
</feature>
<dbReference type="KEGG" id="vgo:GJW-30_1_03378"/>
<feature type="transmembrane region" description="Helical" evidence="1">
    <location>
        <begin position="12"/>
        <end position="31"/>
    </location>
</feature>
<gene>
    <name evidence="3" type="ORF">GJW-30_1_03378</name>
</gene>
<dbReference type="InterPro" id="IPR051599">
    <property type="entry name" value="Cell_Envelope_Assoc"/>
</dbReference>
<dbReference type="AlphaFoldDB" id="A0A0S3PXZ5"/>
<evidence type="ECO:0000313" key="3">
    <source>
        <dbReference type="EMBL" id="BAT60828.1"/>
    </source>
</evidence>
<protein>
    <recommendedName>
        <fullName evidence="2">DUF218 domain-containing protein</fullName>
    </recommendedName>
</protein>
<keyword evidence="1" id="KW-0812">Transmembrane</keyword>
<proteinExistence type="predicted"/>
<dbReference type="GO" id="GO:0043164">
    <property type="term" value="P:Gram-negative-bacterium-type cell wall biogenesis"/>
    <property type="evidence" value="ECO:0007669"/>
    <property type="project" value="TreeGrafter"/>
</dbReference>
<dbReference type="GO" id="GO:0005886">
    <property type="term" value="C:plasma membrane"/>
    <property type="evidence" value="ECO:0007669"/>
    <property type="project" value="TreeGrafter"/>
</dbReference>
<dbReference type="InterPro" id="IPR014729">
    <property type="entry name" value="Rossmann-like_a/b/a_fold"/>
</dbReference>
<keyword evidence="1" id="KW-0472">Membrane</keyword>
<evidence type="ECO:0000256" key="1">
    <source>
        <dbReference type="SAM" id="Phobius"/>
    </source>
</evidence>
<evidence type="ECO:0000313" key="4">
    <source>
        <dbReference type="Proteomes" id="UP000236884"/>
    </source>
</evidence>
<dbReference type="Gene3D" id="3.40.50.620">
    <property type="entry name" value="HUPs"/>
    <property type="match status" value="1"/>
</dbReference>
<name>A0A0S3PXZ5_9BRAD</name>
<organism evidence="3 4">
    <name type="scientific">Variibacter gotjawalensis</name>
    <dbReference type="NCBI Taxonomy" id="1333996"/>
    <lineage>
        <taxon>Bacteria</taxon>
        <taxon>Pseudomonadati</taxon>
        <taxon>Pseudomonadota</taxon>
        <taxon>Alphaproteobacteria</taxon>
        <taxon>Hyphomicrobiales</taxon>
        <taxon>Nitrobacteraceae</taxon>
        <taxon>Variibacter</taxon>
    </lineage>
</organism>
<dbReference type="GO" id="GO:0000270">
    <property type="term" value="P:peptidoglycan metabolic process"/>
    <property type="evidence" value="ECO:0007669"/>
    <property type="project" value="TreeGrafter"/>
</dbReference>
<reference evidence="3 4" key="1">
    <citation type="submission" date="2015-08" db="EMBL/GenBank/DDBJ databases">
        <title>Investigation of the bacterial diversity of lava forest soil.</title>
        <authorList>
            <person name="Lee J.S."/>
        </authorList>
    </citation>
    <scope>NUCLEOTIDE SEQUENCE [LARGE SCALE GENOMIC DNA]</scope>
    <source>
        <strain evidence="3 4">GJW-30</strain>
    </source>
</reference>
<dbReference type="Pfam" id="PF02698">
    <property type="entry name" value="DUF218"/>
    <property type="match status" value="1"/>
</dbReference>
<dbReference type="EMBL" id="AP014946">
    <property type="protein sequence ID" value="BAT60828.1"/>
    <property type="molecule type" value="Genomic_DNA"/>
</dbReference>
<evidence type="ECO:0000259" key="2">
    <source>
        <dbReference type="Pfam" id="PF02698"/>
    </source>
</evidence>
<dbReference type="PANTHER" id="PTHR30336">
    <property type="entry name" value="INNER MEMBRANE PROTEIN, PROBABLE PERMEASE"/>
    <property type="match status" value="1"/>
</dbReference>
<dbReference type="CDD" id="cd06259">
    <property type="entry name" value="YdcF-like"/>
    <property type="match status" value="1"/>
</dbReference>
<dbReference type="Proteomes" id="UP000236884">
    <property type="component" value="Chromosome"/>
</dbReference>
<dbReference type="OrthoDB" id="9809813at2"/>
<dbReference type="InterPro" id="IPR003848">
    <property type="entry name" value="DUF218"/>
</dbReference>